<sequence>MLDTWALQVLVAVADHGSFSGAAEALSMTQPAVSRQIAGLERRVGVRLFTRVPRGVRPTAAGEVAVEMARDSLARLRALEARLASFAQLASGELRLSAFTSANIVLVPEAFRRFAGVYPGVSLSLLQTDQEALLTAVRDGRIDLALITDWHLHRDRDATGAADASLPRRAVDGAELIPLLAEELWVALPAGHRLARQRRVRLSDLREETWIDGGHPDCLGPTAPLFEALGAAPRIGFWCDDWNSKQALVAAGAGVMLAPTLAHPAIGPGVVLRATIPPLPTRGLYVAVAVPPSRAPAADAMLGILTGLIAQPGFLARRTRR</sequence>
<evidence type="ECO:0000259" key="5">
    <source>
        <dbReference type="PROSITE" id="PS50931"/>
    </source>
</evidence>
<dbReference type="SUPFAM" id="SSF53850">
    <property type="entry name" value="Periplasmic binding protein-like II"/>
    <property type="match status" value="1"/>
</dbReference>
<organism evidence="6 7">
    <name type="scientific">Nonomuraea thailandensis</name>
    <dbReference type="NCBI Taxonomy" id="1188745"/>
    <lineage>
        <taxon>Bacteria</taxon>
        <taxon>Bacillati</taxon>
        <taxon>Actinomycetota</taxon>
        <taxon>Actinomycetes</taxon>
        <taxon>Streptosporangiales</taxon>
        <taxon>Streptosporangiaceae</taxon>
        <taxon>Nonomuraea</taxon>
    </lineage>
</organism>
<name>A0A9X2K5X9_9ACTN</name>
<evidence type="ECO:0000313" key="7">
    <source>
        <dbReference type="Proteomes" id="UP001139648"/>
    </source>
</evidence>
<dbReference type="GO" id="GO:0032993">
    <property type="term" value="C:protein-DNA complex"/>
    <property type="evidence" value="ECO:0007669"/>
    <property type="project" value="TreeGrafter"/>
</dbReference>
<dbReference type="InterPro" id="IPR005119">
    <property type="entry name" value="LysR_subst-bd"/>
</dbReference>
<dbReference type="PROSITE" id="PS50931">
    <property type="entry name" value="HTH_LYSR"/>
    <property type="match status" value="1"/>
</dbReference>
<evidence type="ECO:0000256" key="1">
    <source>
        <dbReference type="ARBA" id="ARBA00009437"/>
    </source>
</evidence>
<dbReference type="GO" id="GO:0003700">
    <property type="term" value="F:DNA-binding transcription factor activity"/>
    <property type="evidence" value="ECO:0007669"/>
    <property type="project" value="InterPro"/>
</dbReference>
<dbReference type="EMBL" id="JAMZEB010000002">
    <property type="protein sequence ID" value="MCP2358061.1"/>
    <property type="molecule type" value="Genomic_DNA"/>
</dbReference>
<comment type="similarity">
    <text evidence="1">Belongs to the LysR transcriptional regulatory family.</text>
</comment>
<dbReference type="PRINTS" id="PR00039">
    <property type="entry name" value="HTHLYSR"/>
</dbReference>
<keyword evidence="7" id="KW-1185">Reference proteome</keyword>
<dbReference type="Gene3D" id="3.40.190.10">
    <property type="entry name" value="Periplasmic binding protein-like II"/>
    <property type="match status" value="2"/>
</dbReference>
<dbReference type="FunFam" id="1.10.10.10:FF:000001">
    <property type="entry name" value="LysR family transcriptional regulator"/>
    <property type="match status" value="1"/>
</dbReference>
<reference evidence="6" key="1">
    <citation type="submission" date="2022-06" db="EMBL/GenBank/DDBJ databases">
        <title>Sequencing the genomes of 1000 actinobacteria strains.</title>
        <authorList>
            <person name="Klenk H.-P."/>
        </authorList>
    </citation>
    <scope>NUCLEOTIDE SEQUENCE</scope>
    <source>
        <strain evidence="6">DSM 46694</strain>
    </source>
</reference>
<protein>
    <submittedName>
        <fullName evidence="6">DNA-binding transcriptional LysR family regulator</fullName>
    </submittedName>
</protein>
<dbReference type="Pfam" id="PF00126">
    <property type="entry name" value="HTH_1"/>
    <property type="match status" value="1"/>
</dbReference>
<dbReference type="PANTHER" id="PTHR30346">
    <property type="entry name" value="TRANSCRIPTIONAL DUAL REGULATOR HCAR-RELATED"/>
    <property type="match status" value="1"/>
</dbReference>
<dbReference type="PANTHER" id="PTHR30346:SF29">
    <property type="entry name" value="LYSR SUBSTRATE-BINDING"/>
    <property type="match status" value="1"/>
</dbReference>
<keyword evidence="3 6" id="KW-0238">DNA-binding</keyword>
<keyword evidence="4" id="KW-0804">Transcription</keyword>
<comment type="caution">
    <text evidence="6">The sequence shown here is derived from an EMBL/GenBank/DDBJ whole genome shotgun (WGS) entry which is preliminary data.</text>
</comment>
<dbReference type="InterPro" id="IPR000847">
    <property type="entry name" value="LysR_HTH_N"/>
</dbReference>
<dbReference type="Gene3D" id="1.10.10.10">
    <property type="entry name" value="Winged helix-like DNA-binding domain superfamily/Winged helix DNA-binding domain"/>
    <property type="match status" value="1"/>
</dbReference>
<evidence type="ECO:0000256" key="3">
    <source>
        <dbReference type="ARBA" id="ARBA00023125"/>
    </source>
</evidence>
<dbReference type="RefSeq" id="WP_253745157.1">
    <property type="nucleotide sequence ID" value="NZ_BAABKA010000067.1"/>
</dbReference>
<dbReference type="InterPro" id="IPR036388">
    <property type="entry name" value="WH-like_DNA-bd_sf"/>
</dbReference>
<dbReference type="GO" id="GO:0003677">
    <property type="term" value="F:DNA binding"/>
    <property type="evidence" value="ECO:0007669"/>
    <property type="project" value="UniProtKB-KW"/>
</dbReference>
<dbReference type="SUPFAM" id="SSF46785">
    <property type="entry name" value="Winged helix' DNA-binding domain"/>
    <property type="match status" value="1"/>
</dbReference>
<proteinExistence type="inferred from homology"/>
<gene>
    <name evidence="6" type="ORF">HD597_005081</name>
</gene>
<feature type="domain" description="HTH lysR-type" evidence="5">
    <location>
        <begin position="2"/>
        <end position="59"/>
    </location>
</feature>
<dbReference type="InterPro" id="IPR036390">
    <property type="entry name" value="WH_DNA-bd_sf"/>
</dbReference>
<dbReference type="Proteomes" id="UP001139648">
    <property type="component" value="Unassembled WGS sequence"/>
</dbReference>
<keyword evidence="2" id="KW-0805">Transcription regulation</keyword>
<evidence type="ECO:0000313" key="6">
    <source>
        <dbReference type="EMBL" id="MCP2358061.1"/>
    </source>
</evidence>
<dbReference type="Pfam" id="PF03466">
    <property type="entry name" value="LysR_substrate"/>
    <property type="match status" value="1"/>
</dbReference>
<accession>A0A9X2K5X9</accession>
<evidence type="ECO:0000256" key="2">
    <source>
        <dbReference type="ARBA" id="ARBA00023015"/>
    </source>
</evidence>
<evidence type="ECO:0000256" key="4">
    <source>
        <dbReference type="ARBA" id="ARBA00023163"/>
    </source>
</evidence>
<dbReference type="AlphaFoldDB" id="A0A9X2K5X9"/>